<keyword evidence="8" id="KW-0805">Transcription regulation</keyword>
<keyword evidence="3" id="KW-0597">Phosphoprotein</keyword>
<organism evidence="14 15">
    <name type="scientific">Betta splendens</name>
    <name type="common">Siamese fighting fish</name>
    <dbReference type="NCBI Taxonomy" id="158456"/>
    <lineage>
        <taxon>Eukaryota</taxon>
        <taxon>Metazoa</taxon>
        <taxon>Chordata</taxon>
        <taxon>Craniata</taxon>
        <taxon>Vertebrata</taxon>
        <taxon>Euteleostomi</taxon>
        <taxon>Actinopterygii</taxon>
        <taxon>Neopterygii</taxon>
        <taxon>Teleostei</taxon>
        <taxon>Neoteleostei</taxon>
        <taxon>Acanthomorphata</taxon>
        <taxon>Anabantaria</taxon>
        <taxon>Anabantiformes</taxon>
        <taxon>Anabantoidei</taxon>
        <taxon>Osphronemidae</taxon>
        <taxon>Betta</taxon>
    </lineage>
</organism>
<keyword evidence="7" id="KW-0862">Zinc</keyword>
<feature type="compositionally biased region" description="Polar residues" evidence="12">
    <location>
        <begin position="767"/>
        <end position="791"/>
    </location>
</feature>
<feature type="region of interest" description="Disordered" evidence="12">
    <location>
        <begin position="856"/>
        <end position="896"/>
    </location>
</feature>
<evidence type="ECO:0000259" key="13">
    <source>
        <dbReference type="PROSITE" id="PS00028"/>
    </source>
</evidence>
<name>A0A6P7PHQ9_BETSP</name>
<reference evidence="15" key="1">
    <citation type="submission" date="2025-08" db="UniProtKB">
        <authorList>
            <consortium name="RefSeq"/>
        </authorList>
    </citation>
    <scope>IDENTIFICATION</scope>
</reference>
<dbReference type="SMART" id="SM00355">
    <property type="entry name" value="ZnF_C2H2"/>
    <property type="match status" value="7"/>
</dbReference>
<accession>A0A6P7PHQ9</accession>
<proteinExistence type="inferred from homology"/>
<keyword evidence="14" id="KW-1185">Reference proteome</keyword>
<feature type="compositionally biased region" description="Polar residues" evidence="12">
    <location>
        <begin position="1803"/>
        <end position="1825"/>
    </location>
</feature>
<feature type="compositionally biased region" description="Basic and acidic residues" evidence="12">
    <location>
        <begin position="1283"/>
        <end position="1303"/>
    </location>
</feature>
<dbReference type="FunCoup" id="A0A6P7PHQ9">
    <property type="interactions" value="1313"/>
</dbReference>
<feature type="compositionally biased region" description="Polar residues" evidence="12">
    <location>
        <begin position="520"/>
        <end position="529"/>
    </location>
</feature>
<evidence type="ECO:0000256" key="10">
    <source>
        <dbReference type="ARBA" id="ARBA00023163"/>
    </source>
</evidence>
<feature type="compositionally biased region" description="Basic and acidic residues" evidence="12">
    <location>
        <begin position="1018"/>
        <end position="1031"/>
    </location>
</feature>
<evidence type="ECO:0000256" key="8">
    <source>
        <dbReference type="ARBA" id="ARBA00023015"/>
    </source>
</evidence>
<comment type="subcellular location">
    <subcellularLocation>
        <location evidence="1">Nucleus</location>
    </subcellularLocation>
</comment>
<evidence type="ECO:0000313" key="15">
    <source>
        <dbReference type="RefSeq" id="XP_029031508.1"/>
    </source>
</evidence>
<feature type="compositionally biased region" description="Polar residues" evidence="12">
    <location>
        <begin position="988"/>
        <end position="1016"/>
    </location>
</feature>
<keyword evidence="10" id="KW-0804">Transcription</keyword>
<sequence>MAEEGSVYELEGLEEQLHTLSQRYSGEDLRADSKSFCADFCKLVEEYASRWQVPLPQLRILEISLVYFTRASTFFKSNCDHVLRTLSSLALSVFELLLFFDQEDFHQETLKHFIATFQECNLAVERHQNVHLLQVARLLQGGGPWVSLVLQEILSESILPQNEVDGFISSELPVFLELRVRYLLSSARVSEAMALAKCCAQHPTTGQHIFFLQFYLMWLHKTSHHDRLHKEVADINGKSAVNIICSLEYEEEDDLLLALCRAFLSCQLRRGDMYYLCDLVFIWSKLHSKLKTSKQSLLEESHQLMLSATNVNSIFPFIRAILQVLGEDGIQFCVELCASTLESCPSCDVGTKSLVYKTIAGLLPNDLEVCRACALLVFFLERTFEAYKVVYLLYMHPDQEYHAENSPIGNHVRFETLQVLKKDLYFDPEFWNLIALRTNCLKLMNEKVVSAALEEIMEDKWISSYCTKVPASRSSTLSCHKGNKAALPQAANKRHHKEGADTASKKLKVSPGRKEKSKKVTQTLRDTSSKPMRRSFWQLERLQDNVTVAYGEHRRITRLSEKNPPKRRIRKPRWLMEDSGALDKNNVLPKIKKHGFKHEKHLRSSILKRADQVRASVKYKPSVNSCLKANENKQRRGYPLECPDTPPPQVILELSLPDNELMGTFPEDTCNRQRGLPQVLLYKPTVKLPSSSQPVKTGHGKEVVLRARDEAMFVLQMHCYARQQKGKGKGLNIQGSVSTITRSSVQGSPPKESPRELCEKSEMKDSIASQTQVPAGDLETSSQTTRAVSRKTSTRECSEKFVAKMKCTTASKTTAANDVAETPLLDKVLQAQPRALVGELCEEPTVEMKVTIASQTPTQAKGTQSSDLEKVSEGPGVGPILEDTVSSEVSRSTAEDDNQVEVSIMANMPNIATSGPVSSQFIDVSQKEGDQDFSLERNVVTSTKASETRAASAVINQDSIKDLSCLTLVTEVVAELSPEDLEIDKQQVPENSSSMESTAGNKPNVAQQISSKSSCSIPHDDTSTVADEGKKGKSTMQDIVSKTSENSDPVEMLPESEESKLEYCCTFCNKVFKGSRVIAHAMFHCRKDECMFCGADFKNDLLAMIHLSNHIEKLKRVKETVGKQGHENSLSSVSETKDFSTPKTSAKTKTTHVSSSRSSGRLKKTDRAKSESLPDSKPSEFRRLRSNASKVDGQLLQQRKQNVLEHLYGETHVHNVNGHIGKKQELHKVKKNLEAKQPHTRQKTPHRKHIDSFKLLENHDIEMDSTTSPAPIEKHFGCSRKSITREKESRQLPKKASKQDGKEPQEKVCCSVDGCAWFTDLSKSRVALLYHALEDHYGEAKPLELAFQVGNGKCSICMRVLWSFEHFLHHVERHRLSPRHPCPHQGCTARFKTGMEMRRHARKHSPLQAVCCLPGCSELFICLWALNLHEREHYASKDTKSDKNSNMQTSDKQSNTQSGKKQQDKSNDATATTAVNETESVKAAPWLQATHNMSSGKPDRAASLSPAGASRLKQRLKDKSETKDLNILKNLSNKDASAQPTVSYLRARQTLRKEANTSLKTAKSHRIFSSSFLKQSQLKHKFRRKLVKINAKSCKRRGHPPKSNTAVHDENDTSPETIHKDQMSPPLTSNPKPAEISTNLSDESVEKKIGQVAEDEAPMDESNLKKPVDKQIEDGVKHKDNTTTAVVTATILNQMKKLHEVKKLSISQTVSAGSNKSKKRKAINIKTNTKKVKKNCSSKEPVSVLQNSAKYKSTVEAQAPEAVEKISEVGVEEQVENTDSAQDKSENPAPVAIPDSVDENMAPPTSSSENTHSLTIEVNSTGSHTTGKEGKKAKNRQTACSEGAEKKCKKGNRRMVNEKWPRKVMGKTSAAKKMKTKPEVQEQVEAKTILVNTVYGNVETSDLTIKKSVNGKTKSTSTADQRQRNKSKKGTVKTVSDSKKANQTRKKMNRESVKKAGPDQLLSEGKGVVEAPEKGTLQPTFGSPGSSSAMNGLTANEDVKKPSGPLDILAKYSKRPYMRLPPTAYLDEKYITMPKRRKEISFFPWSQIDSTPEQTSATTTLQRQRCANCFATFNSAEELQSHLQLQNCSTLFGFDSDDEGNG</sequence>
<feature type="compositionally biased region" description="Polar residues" evidence="12">
    <location>
        <begin position="1034"/>
        <end position="1047"/>
    </location>
</feature>
<dbReference type="Proteomes" id="UP000515150">
    <property type="component" value="Chromosome 2"/>
</dbReference>
<keyword evidence="5" id="KW-0677">Repeat</keyword>
<dbReference type="InterPro" id="IPR057986">
    <property type="entry name" value="TPR_Rlf/292/654"/>
</dbReference>
<evidence type="ECO:0000256" key="2">
    <source>
        <dbReference type="ARBA" id="ARBA00006991"/>
    </source>
</evidence>
<feature type="region of interest" description="Disordered" evidence="12">
    <location>
        <begin position="1767"/>
        <end position="1880"/>
    </location>
</feature>
<feature type="compositionally biased region" description="Polar residues" evidence="12">
    <location>
        <begin position="1977"/>
        <end position="1994"/>
    </location>
</feature>
<feature type="region of interest" description="Disordered" evidence="12">
    <location>
        <begin position="1592"/>
        <end position="1645"/>
    </location>
</feature>
<feature type="compositionally biased region" description="Basic and acidic residues" evidence="12">
    <location>
        <begin position="1515"/>
        <end position="1524"/>
    </location>
</feature>
<evidence type="ECO:0000256" key="6">
    <source>
        <dbReference type="ARBA" id="ARBA00022771"/>
    </source>
</evidence>
<keyword evidence="11" id="KW-0539">Nucleus</keyword>
<keyword evidence="6" id="KW-0863">Zinc-finger</keyword>
<gene>
    <name evidence="15" type="primary">LOC114870661</name>
</gene>
<evidence type="ECO:0000256" key="12">
    <source>
        <dbReference type="SAM" id="MobiDB-lite"/>
    </source>
</evidence>
<evidence type="ECO:0000256" key="7">
    <source>
        <dbReference type="ARBA" id="ARBA00022833"/>
    </source>
</evidence>
<feature type="region of interest" description="Disordered" evidence="12">
    <location>
        <begin position="739"/>
        <end position="794"/>
    </location>
</feature>
<dbReference type="GeneID" id="114870661"/>
<keyword evidence="9" id="KW-0238">DNA-binding</keyword>
<feature type="compositionally biased region" description="Basic and acidic residues" evidence="12">
    <location>
        <begin position="1607"/>
        <end position="1622"/>
    </location>
</feature>
<dbReference type="PANTHER" id="PTHR15507">
    <property type="entry name" value="ZINC FINGER PROTEIN RLF"/>
    <property type="match status" value="1"/>
</dbReference>
<comment type="similarity">
    <text evidence="2">Belongs to the krueppel C2H2-type zinc-finger protein family.</text>
</comment>
<feature type="compositionally biased region" description="Basic and acidic residues" evidence="12">
    <location>
        <begin position="752"/>
        <end position="765"/>
    </location>
</feature>
<feature type="compositionally biased region" description="Polar residues" evidence="12">
    <location>
        <begin position="1468"/>
        <end position="1478"/>
    </location>
</feature>
<feature type="domain" description="C2H2-type" evidence="13">
    <location>
        <begin position="1382"/>
        <end position="1404"/>
    </location>
</feature>
<feature type="region of interest" description="Disordered" evidence="12">
    <location>
        <begin position="1436"/>
        <end position="1524"/>
    </location>
</feature>
<feature type="region of interest" description="Disordered" evidence="12">
    <location>
        <begin position="1909"/>
        <end position="2002"/>
    </location>
</feature>
<dbReference type="InterPro" id="IPR013087">
    <property type="entry name" value="Znf_C2H2_type"/>
</dbReference>
<evidence type="ECO:0000256" key="3">
    <source>
        <dbReference type="ARBA" id="ARBA00022553"/>
    </source>
</evidence>
<dbReference type="InParanoid" id="A0A6P7PHQ9"/>
<keyword evidence="4" id="KW-0479">Metal-binding</keyword>
<dbReference type="KEGG" id="bspl:114870661"/>
<feature type="region of interest" description="Disordered" evidence="12">
    <location>
        <begin position="1712"/>
        <end position="1746"/>
    </location>
</feature>
<dbReference type="PANTHER" id="PTHR15507:SF16">
    <property type="entry name" value="ZINC FINGER PROTEIN 654"/>
    <property type="match status" value="1"/>
</dbReference>
<feature type="compositionally biased region" description="Polar residues" evidence="12">
    <location>
        <begin position="1444"/>
        <end position="1460"/>
    </location>
</feature>
<evidence type="ECO:0000256" key="1">
    <source>
        <dbReference type="ARBA" id="ARBA00004123"/>
    </source>
</evidence>
<feature type="region of interest" description="Disordered" evidence="12">
    <location>
        <begin position="981"/>
        <end position="1051"/>
    </location>
</feature>
<evidence type="ECO:0000256" key="4">
    <source>
        <dbReference type="ARBA" id="ARBA00022723"/>
    </source>
</evidence>
<dbReference type="InterPro" id="IPR052251">
    <property type="entry name" value="GH-ZnFinger_Regulators"/>
</dbReference>
<feature type="compositionally biased region" description="Basic and acidic residues" evidence="12">
    <location>
        <begin position="1163"/>
        <end position="1183"/>
    </location>
</feature>
<feature type="domain" description="C2H2-type" evidence="13">
    <location>
        <begin position="1411"/>
        <end position="1433"/>
    </location>
</feature>
<dbReference type="PROSITE" id="PS00028">
    <property type="entry name" value="ZINC_FINGER_C2H2_1"/>
    <property type="match status" value="2"/>
</dbReference>
<evidence type="ECO:0000256" key="5">
    <source>
        <dbReference type="ARBA" id="ARBA00022737"/>
    </source>
</evidence>
<feature type="compositionally biased region" description="Basic residues" evidence="12">
    <location>
        <begin position="1716"/>
        <end position="1736"/>
    </location>
</feature>
<feature type="region of interest" description="Disordered" evidence="12">
    <location>
        <begin position="1120"/>
        <end position="1193"/>
    </location>
</feature>
<protein>
    <submittedName>
        <fullName evidence="15">Zinc finger protein 654-like</fullName>
    </submittedName>
</protein>
<dbReference type="GO" id="GO:0008270">
    <property type="term" value="F:zinc ion binding"/>
    <property type="evidence" value="ECO:0007669"/>
    <property type="project" value="UniProtKB-KW"/>
</dbReference>
<dbReference type="OrthoDB" id="10029602at2759"/>
<feature type="compositionally biased region" description="Polar residues" evidence="12">
    <location>
        <begin position="1910"/>
        <end position="1920"/>
    </location>
</feature>
<feature type="region of interest" description="Disordered" evidence="12">
    <location>
        <begin position="1263"/>
        <end position="1303"/>
    </location>
</feature>
<dbReference type="RefSeq" id="XP_029031508.1">
    <property type="nucleotide sequence ID" value="XM_029175675.3"/>
</dbReference>
<dbReference type="GO" id="GO:0000981">
    <property type="term" value="F:DNA-binding transcription factor activity, RNA polymerase II-specific"/>
    <property type="evidence" value="ECO:0007669"/>
    <property type="project" value="TreeGrafter"/>
</dbReference>
<dbReference type="GO" id="GO:0005634">
    <property type="term" value="C:nucleus"/>
    <property type="evidence" value="ECO:0007669"/>
    <property type="project" value="UniProtKB-SubCell"/>
</dbReference>
<dbReference type="GO" id="GO:0003677">
    <property type="term" value="F:DNA binding"/>
    <property type="evidence" value="ECO:0007669"/>
    <property type="project" value="UniProtKB-KW"/>
</dbReference>
<evidence type="ECO:0000256" key="11">
    <source>
        <dbReference type="ARBA" id="ARBA00023242"/>
    </source>
</evidence>
<feature type="region of interest" description="Disordered" evidence="12">
    <location>
        <begin position="473"/>
        <end position="529"/>
    </location>
</feature>
<evidence type="ECO:0000256" key="9">
    <source>
        <dbReference type="ARBA" id="ARBA00023125"/>
    </source>
</evidence>
<evidence type="ECO:0000313" key="14">
    <source>
        <dbReference type="Proteomes" id="UP000515150"/>
    </source>
</evidence>
<feature type="compositionally biased region" description="Basic residues" evidence="12">
    <location>
        <begin position="1862"/>
        <end position="1875"/>
    </location>
</feature>
<feature type="compositionally biased region" description="Polar residues" evidence="12">
    <location>
        <begin position="856"/>
        <end position="866"/>
    </location>
</feature>
<feature type="compositionally biased region" description="Polar residues" evidence="12">
    <location>
        <begin position="1625"/>
        <end position="1642"/>
    </location>
</feature>
<dbReference type="Pfam" id="PF25580">
    <property type="entry name" value="TPR_Rlf"/>
    <property type="match status" value="1"/>
</dbReference>